<evidence type="ECO:0000259" key="5">
    <source>
        <dbReference type="SMART" id="SM00644"/>
    </source>
</evidence>
<dbReference type="InterPro" id="IPR002502">
    <property type="entry name" value="Amidase_domain"/>
</dbReference>
<proteinExistence type="predicted"/>
<protein>
    <recommendedName>
        <fullName evidence="2">N-acetylmuramoyl-L-alanine amidase</fullName>
        <ecNumber evidence="2">3.5.1.28</ecNumber>
    </recommendedName>
</protein>
<dbReference type="Gene3D" id="1.10.530.10">
    <property type="match status" value="1"/>
</dbReference>
<sequence>MSAWEDLVANYKDYADAPVPAKTGSLAQWILESGRGTSVLAKEHLNFGGLKFRQRMVGYAEPVDYRGSDGEMTTYCKFASVGEFIKGYWHFVDSGPYTDWRNNCGSPGAYVRYLASSGYAADPSYVTKVTALFGQAADLIHVDGVVAPIEAGNSNDIEPSPPAWHELRAKYLNVRSSPVLGIVLHDTAGSGTHNDTIYLSNPQDGRKVSVDFTVERDGSIWKLNPDLRAHYCNHAGRSTAWRGFRNAQVNSITVGIEIVQKSDLSLSPVYTDAQVTSVARLCAWLAHEFDLGASDITTHRQIITDGSRSDPRKFPFDTPNGFWAKYWECFGRRSQFVASLGQGEDDAGGELLTNAA</sequence>
<keyword evidence="3" id="KW-0378">Hydrolase</keyword>
<dbReference type="GO" id="GO:0009253">
    <property type="term" value="P:peptidoglycan catabolic process"/>
    <property type="evidence" value="ECO:0007669"/>
    <property type="project" value="InterPro"/>
</dbReference>
<evidence type="ECO:0000256" key="1">
    <source>
        <dbReference type="ARBA" id="ARBA00001561"/>
    </source>
</evidence>
<evidence type="ECO:0000256" key="3">
    <source>
        <dbReference type="ARBA" id="ARBA00022801"/>
    </source>
</evidence>
<comment type="caution">
    <text evidence="6">The sequence shown here is derived from an EMBL/GenBank/DDBJ whole genome shotgun (WGS) entry which is preliminary data.</text>
</comment>
<dbReference type="SMART" id="SM00644">
    <property type="entry name" value="Ami_2"/>
    <property type="match status" value="1"/>
</dbReference>
<reference evidence="6 7" key="1">
    <citation type="submission" date="2019-02" db="EMBL/GenBank/DDBJ databases">
        <title>The competitiveness to form nodules shapes the capacities of Rhizobium leguminosarum sv viciae communities to promote symbiosis with specific hosts.</title>
        <authorList>
            <person name="Boivin S."/>
            <person name="Lepetit M."/>
        </authorList>
    </citation>
    <scope>NUCLEOTIDE SEQUENCE [LARGE SCALE GENOMIC DNA]</scope>
    <source>
        <strain evidence="6 7">SPF4F3</strain>
    </source>
</reference>
<dbReference type="Pfam" id="PF01832">
    <property type="entry name" value="Glucosaminidase"/>
    <property type="match status" value="1"/>
</dbReference>
<dbReference type="InterPro" id="IPR051206">
    <property type="entry name" value="NAMLAA_amidase_2"/>
</dbReference>
<dbReference type="SUPFAM" id="SSF55846">
    <property type="entry name" value="N-acetylmuramoyl-L-alanine amidase-like"/>
    <property type="match status" value="1"/>
</dbReference>
<accession>A0A8G2IQX6</accession>
<keyword evidence="4" id="KW-0961">Cell wall biogenesis/degradation</keyword>
<dbReference type="PANTHER" id="PTHR30417:SF1">
    <property type="entry name" value="N-ACETYLMURAMOYL-L-ALANINE AMIDASE AMID"/>
    <property type="match status" value="1"/>
</dbReference>
<dbReference type="GO" id="GO:0004040">
    <property type="term" value="F:amidase activity"/>
    <property type="evidence" value="ECO:0007669"/>
    <property type="project" value="InterPro"/>
</dbReference>
<gene>
    <name evidence="6" type="ORF">E0H31_34915</name>
</gene>
<dbReference type="RefSeq" id="WP_018485064.1">
    <property type="nucleotide sequence ID" value="NZ_SJLU01000032.1"/>
</dbReference>
<dbReference type="PANTHER" id="PTHR30417">
    <property type="entry name" value="N-ACETYLMURAMOYL-L-ALANINE AMIDASE AMID"/>
    <property type="match status" value="1"/>
</dbReference>
<dbReference type="EMBL" id="SJLU01000032">
    <property type="protein sequence ID" value="TBX85220.1"/>
    <property type="molecule type" value="Genomic_DNA"/>
</dbReference>
<feature type="domain" description="N-acetylmuramoyl-L-alanine amidase" evidence="5">
    <location>
        <begin position="167"/>
        <end position="312"/>
    </location>
</feature>
<dbReference type="Gene3D" id="3.40.80.10">
    <property type="entry name" value="Peptidoglycan recognition protein-like"/>
    <property type="match status" value="1"/>
</dbReference>
<evidence type="ECO:0000313" key="7">
    <source>
        <dbReference type="Proteomes" id="UP000291866"/>
    </source>
</evidence>
<comment type="catalytic activity">
    <reaction evidence="1">
        <text>Hydrolyzes the link between N-acetylmuramoyl residues and L-amino acid residues in certain cell-wall glycopeptides.</text>
        <dbReference type="EC" id="3.5.1.28"/>
    </reaction>
</comment>
<dbReference type="EC" id="3.5.1.28" evidence="2"/>
<dbReference type="InterPro" id="IPR002901">
    <property type="entry name" value="MGlyc_endo_b_GlcNAc-like_dom"/>
</dbReference>
<dbReference type="AlphaFoldDB" id="A0A8G2IQX6"/>
<evidence type="ECO:0000256" key="2">
    <source>
        <dbReference type="ARBA" id="ARBA00011901"/>
    </source>
</evidence>
<dbReference type="Proteomes" id="UP000291866">
    <property type="component" value="Unassembled WGS sequence"/>
</dbReference>
<name>A0A8G2IQX6_RHILV</name>
<dbReference type="CDD" id="cd06583">
    <property type="entry name" value="PGRP"/>
    <property type="match status" value="1"/>
</dbReference>
<dbReference type="Pfam" id="PF01510">
    <property type="entry name" value="Amidase_2"/>
    <property type="match status" value="1"/>
</dbReference>
<dbReference type="GO" id="GO:0009254">
    <property type="term" value="P:peptidoglycan turnover"/>
    <property type="evidence" value="ECO:0007669"/>
    <property type="project" value="TreeGrafter"/>
</dbReference>
<dbReference type="GO" id="GO:0071555">
    <property type="term" value="P:cell wall organization"/>
    <property type="evidence" value="ECO:0007669"/>
    <property type="project" value="UniProtKB-KW"/>
</dbReference>
<organism evidence="6 7">
    <name type="scientific">Rhizobium leguminosarum bv. viciae</name>
    <dbReference type="NCBI Taxonomy" id="387"/>
    <lineage>
        <taxon>Bacteria</taxon>
        <taxon>Pseudomonadati</taxon>
        <taxon>Pseudomonadota</taxon>
        <taxon>Alphaproteobacteria</taxon>
        <taxon>Hyphomicrobiales</taxon>
        <taxon>Rhizobiaceae</taxon>
        <taxon>Rhizobium/Agrobacterium group</taxon>
        <taxon>Rhizobium</taxon>
    </lineage>
</organism>
<evidence type="ECO:0000256" key="4">
    <source>
        <dbReference type="ARBA" id="ARBA00023316"/>
    </source>
</evidence>
<evidence type="ECO:0000313" key="6">
    <source>
        <dbReference type="EMBL" id="TBX85220.1"/>
    </source>
</evidence>
<dbReference type="GO" id="GO:0008745">
    <property type="term" value="F:N-acetylmuramoyl-L-alanine amidase activity"/>
    <property type="evidence" value="ECO:0007669"/>
    <property type="project" value="UniProtKB-EC"/>
</dbReference>
<dbReference type="InterPro" id="IPR036505">
    <property type="entry name" value="Amidase/PGRP_sf"/>
</dbReference>